<protein>
    <recommendedName>
        <fullName evidence="5">DUF262 domain-containing protein</fullName>
    </recommendedName>
</protein>
<evidence type="ECO:0000259" key="1">
    <source>
        <dbReference type="Pfam" id="PF03235"/>
    </source>
</evidence>
<accession>A0A140NQQ6</accession>
<feature type="domain" description="GmrSD restriction endonucleases C-terminal" evidence="2">
    <location>
        <begin position="361"/>
        <end position="482"/>
    </location>
</feature>
<evidence type="ECO:0008006" key="5">
    <source>
        <dbReference type="Google" id="ProtNLM"/>
    </source>
</evidence>
<dbReference type="Pfam" id="PF07510">
    <property type="entry name" value="GmrSD_C"/>
    <property type="match status" value="1"/>
</dbReference>
<dbReference type="Pfam" id="PF03235">
    <property type="entry name" value="GmrSD_N"/>
    <property type="match status" value="1"/>
</dbReference>
<organism evidence="3 4">
    <name type="scientific">Providencia stuartii (strain MRSN 2154)</name>
    <dbReference type="NCBI Taxonomy" id="1157951"/>
    <lineage>
        <taxon>Bacteria</taxon>
        <taxon>Pseudomonadati</taxon>
        <taxon>Pseudomonadota</taxon>
        <taxon>Gammaproteobacteria</taxon>
        <taxon>Enterobacterales</taxon>
        <taxon>Morganellaceae</taxon>
        <taxon>Providencia</taxon>
    </lineage>
</organism>
<evidence type="ECO:0000259" key="2">
    <source>
        <dbReference type="Pfam" id="PF07510"/>
    </source>
</evidence>
<gene>
    <name evidence="3" type="ordered locus">S70_13380</name>
</gene>
<dbReference type="OrthoDB" id="9798761at2"/>
<dbReference type="HOGENOM" id="CLU_011736_6_0_6"/>
<dbReference type="InterPro" id="IPR004919">
    <property type="entry name" value="GmrSD_N"/>
</dbReference>
<dbReference type="KEGG" id="psi:S70_13380"/>
<dbReference type="Proteomes" id="UP000005012">
    <property type="component" value="Chromosome"/>
</dbReference>
<sequence>MLDGQQRLTTLFLLISVIRDLTENEDCLKTCKEIIFQKKNLFTNTPERLRVVFDIRQEVKDFIDDHVKEEKSTLNVTSSLIQSYGKDTDLSIINMSKNIVQIREYFQEHQNFDQFAIFLINKVLMIYVGSEELDDAFRLFTVMNNRGVKLRSSDILKASNLALVPADERIKAAKNWEEAENYFGEDFDEFLSHLRSILVKKKATVSLLKEYEDNIYAPKEYDRSNKITKNLPPLLNKGIDTFNFVDKYRKHYIEIFDNHHYELSKSFELNNLLIMMKAGFESDFWIAPLLKYYDKFGNHELIDFVKSLDNAFAYDWLVGLTPTSRIENVNHWMEAIDTKTSKEVIKLLREHIDQKELALELDKKIYGRRAAKYLMLKLDCILHGHTTKLDFPSTISIEHILPQTPKVDSQWLQDFTEEERDYAKDRLGNLVLLSRRKNSSQNNRDYADKKQKYFQGNIELFSNSIRIFQQYATWTVTDFSKNHAYVKTKLLEHFSS</sequence>
<evidence type="ECO:0000313" key="4">
    <source>
        <dbReference type="Proteomes" id="UP000005012"/>
    </source>
</evidence>
<reference evidence="3 4" key="1">
    <citation type="journal article" date="2012" name="J. Bacteriol.">
        <title>Complete Genome Sequence of Providencia stuartii Clinical Isolate MRSN 2154.</title>
        <authorList>
            <person name="Clifford R.J."/>
            <person name="Hang J."/>
            <person name="Riley M.C."/>
            <person name="Onmus-Leone F."/>
            <person name="Kuschner R.A."/>
            <person name="Lesho E.P."/>
            <person name="Waterman P.E."/>
        </authorList>
    </citation>
    <scope>NUCLEOTIDE SEQUENCE [LARGE SCALE GENOMIC DNA]</scope>
    <source>
        <strain evidence="3 4">MRSN 2154</strain>
    </source>
</reference>
<dbReference type="InterPro" id="IPR011089">
    <property type="entry name" value="GmrSD_C"/>
</dbReference>
<dbReference type="AlphaFoldDB" id="A0A140NQQ6"/>
<dbReference type="PANTHER" id="PTHR35149">
    <property type="entry name" value="SLL5132 PROTEIN"/>
    <property type="match status" value="1"/>
</dbReference>
<dbReference type="PATRIC" id="fig|1157951.4.peg.2690"/>
<dbReference type="EMBL" id="CP003488">
    <property type="protein sequence ID" value="AFH94516.1"/>
    <property type="molecule type" value="Genomic_DNA"/>
</dbReference>
<proteinExistence type="predicted"/>
<dbReference type="PANTHER" id="PTHR35149:SF1">
    <property type="entry name" value="DUF5655 DOMAIN-CONTAINING PROTEIN"/>
    <property type="match status" value="1"/>
</dbReference>
<name>A0A140NQQ6_PROSM</name>
<evidence type="ECO:0000313" key="3">
    <source>
        <dbReference type="EMBL" id="AFH94516.1"/>
    </source>
</evidence>
<reference evidence="4" key="2">
    <citation type="submission" date="2012-04" db="EMBL/GenBank/DDBJ databases">
        <title>Complete genome sequence of Providencia stuartii clinical isolate MRSN 2154.</title>
        <authorList>
            <person name="Clifford R.J."/>
            <person name="Hang J."/>
            <person name="Riley M.C."/>
            <person name="Onmus-Leone F."/>
            <person name="Kuschner R.A."/>
            <person name="Lesho E.P."/>
            <person name="Waterman P.E."/>
        </authorList>
    </citation>
    <scope>NUCLEOTIDE SEQUENCE [LARGE SCALE GENOMIC DNA]</scope>
    <source>
        <strain evidence="4">MRSN 2154</strain>
    </source>
</reference>
<dbReference type="RefSeq" id="WP_014657492.1">
    <property type="nucleotide sequence ID" value="NC_017731.1"/>
</dbReference>
<feature type="domain" description="GmrSD restriction endonucleases N-terminal" evidence="1">
    <location>
        <begin position="2"/>
        <end position="159"/>
    </location>
</feature>